<dbReference type="InterPro" id="IPR047650">
    <property type="entry name" value="Transpos_IS110"/>
</dbReference>
<dbReference type="GO" id="GO:0004803">
    <property type="term" value="F:transposase activity"/>
    <property type="evidence" value="ECO:0007669"/>
    <property type="project" value="InterPro"/>
</dbReference>
<reference evidence="4" key="1">
    <citation type="submission" date="2016-10" db="EMBL/GenBank/DDBJ databases">
        <authorList>
            <person name="Varghese N."/>
            <person name="Submissions S."/>
        </authorList>
    </citation>
    <scope>NUCLEOTIDE SEQUENCE [LARGE SCALE GENOMIC DNA]</scope>
    <source>
        <strain evidence="4">DUS833</strain>
    </source>
</reference>
<feature type="domain" description="Transposase IS116/IS110/IS902 C-terminal" evidence="2">
    <location>
        <begin position="225"/>
        <end position="296"/>
    </location>
</feature>
<proteinExistence type="predicted"/>
<evidence type="ECO:0000259" key="2">
    <source>
        <dbReference type="Pfam" id="PF02371"/>
    </source>
</evidence>
<dbReference type="STRING" id="157910.SAMN05445850_7536"/>
<evidence type="ECO:0000313" key="3">
    <source>
        <dbReference type="EMBL" id="SDR61071.1"/>
    </source>
</evidence>
<dbReference type="GO" id="GO:0003677">
    <property type="term" value="F:DNA binding"/>
    <property type="evidence" value="ECO:0007669"/>
    <property type="project" value="InterPro"/>
</dbReference>
<gene>
    <name evidence="3" type="ORF">SAMN05445850_7536</name>
</gene>
<dbReference type="NCBIfam" id="NF033542">
    <property type="entry name" value="transpos_IS110"/>
    <property type="match status" value="1"/>
</dbReference>
<evidence type="ECO:0000313" key="4">
    <source>
        <dbReference type="Proteomes" id="UP000199365"/>
    </source>
</evidence>
<dbReference type="InterPro" id="IPR002525">
    <property type="entry name" value="Transp_IS110-like_N"/>
</dbReference>
<dbReference type="Pfam" id="PF02371">
    <property type="entry name" value="Transposase_20"/>
    <property type="match status" value="1"/>
</dbReference>
<name>A0A1H1KFG8_9BURK</name>
<sequence>MENDSTLYVGLDVHKDSITVAYAIDMGDVELLGKIGTTQIEIDRLCKRLQSKARHVRVVYEAGPCGYGLYRRLIAKGFDCMVCAPSLIPRKPGDRVKTDRRDAIKLVRSLRAGDLSAVHVPTVEDEAFRDLARAWSSVRDDLKQARQRLKSFLLSHGVQYSGRANWGPAHRRWLSTLSFSSAWQKLAFTEHRRTIEDRLAQCERLELALREAVTGWRFYPVVLALQAMRGIQFVSAVGLVSEVGDLSRFEHPRQLMAWFGVTPSEHSSGGKRRQGSITKTGNSYARKLLVESAWSYRHPARVSIDIQRRHEGIPKQIIDRAWDAQLRLCRRRALPASRASIWMSWSNSPGAGCSCSPTAS</sequence>
<accession>A0A1H1KFG8</accession>
<dbReference type="GO" id="GO:0006313">
    <property type="term" value="P:DNA transposition"/>
    <property type="evidence" value="ECO:0007669"/>
    <property type="project" value="InterPro"/>
</dbReference>
<dbReference type="PANTHER" id="PTHR33055:SF15">
    <property type="entry name" value="TRANSPOSASE-RELATED"/>
    <property type="match status" value="1"/>
</dbReference>
<dbReference type="InterPro" id="IPR003346">
    <property type="entry name" value="Transposase_20"/>
</dbReference>
<dbReference type="Proteomes" id="UP000199365">
    <property type="component" value="Unassembled WGS sequence"/>
</dbReference>
<dbReference type="EMBL" id="FNKX01000004">
    <property type="protein sequence ID" value="SDR61071.1"/>
    <property type="molecule type" value="Genomic_DNA"/>
</dbReference>
<feature type="domain" description="Transposase IS110-like N-terminal" evidence="1">
    <location>
        <begin position="9"/>
        <end position="154"/>
    </location>
</feature>
<organism evidence="3 4">
    <name type="scientific">Paraburkholderia tuberum</name>
    <dbReference type="NCBI Taxonomy" id="157910"/>
    <lineage>
        <taxon>Bacteria</taxon>
        <taxon>Pseudomonadati</taxon>
        <taxon>Pseudomonadota</taxon>
        <taxon>Betaproteobacteria</taxon>
        <taxon>Burkholderiales</taxon>
        <taxon>Burkholderiaceae</taxon>
        <taxon>Paraburkholderia</taxon>
    </lineage>
</organism>
<dbReference type="PANTHER" id="PTHR33055">
    <property type="entry name" value="TRANSPOSASE FOR INSERTION SEQUENCE ELEMENT IS1111A"/>
    <property type="match status" value="1"/>
</dbReference>
<dbReference type="AlphaFoldDB" id="A0A1H1KFG8"/>
<evidence type="ECO:0000259" key="1">
    <source>
        <dbReference type="Pfam" id="PF01548"/>
    </source>
</evidence>
<dbReference type="Pfam" id="PF01548">
    <property type="entry name" value="DEDD_Tnp_IS110"/>
    <property type="match status" value="1"/>
</dbReference>
<protein>
    <submittedName>
        <fullName evidence="3">Transposase</fullName>
    </submittedName>
</protein>
<keyword evidence="4" id="KW-1185">Reference proteome</keyword>